<reference evidence="2 3" key="1">
    <citation type="journal article" date="2023" name="Arcadia Sci">
        <title>De novo assembly of a long-read Amblyomma americanum tick genome.</title>
        <authorList>
            <person name="Chou S."/>
            <person name="Poskanzer K.E."/>
            <person name="Rollins M."/>
            <person name="Thuy-Boun P.S."/>
        </authorList>
    </citation>
    <scope>NUCLEOTIDE SEQUENCE [LARGE SCALE GENOMIC DNA]</scope>
    <source>
        <strain evidence="2">F_SG_1</strain>
        <tissue evidence="2">Salivary glands</tissue>
    </source>
</reference>
<feature type="compositionally biased region" description="Polar residues" evidence="1">
    <location>
        <begin position="86"/>
        <end position="103"/>
    </location>
</feature>
<protein>
    <submittedName>
        <fullName evidence="2">Uncharacterized protein</fullName>
    </submittedName>
</protein>
<accession>A0AAQ4EWY7</accession>
<comment type="caution">
    <text evidence="2">The sequence shown here is derived from an EMBL/GenBank/DDBJ whole genome shotgun (WGS) entry which is preliminary data.</text>
</comment>
<evidence type="ECO:0000313" key="3">
    <source>
        <dbReference type="Proteomes" id="UP001321473"/>
    </source>
</evidence>
<name>A0AAQ4EWY7_AMBAM</name>
<dbReference type="EMBL" id="JARKHS020010021">
    <property type="protein sequence ID" value="KAK8779227.1"/>
    <property type="molecule type" value="Genomic_DNA"/>
</dbReference>
<gene>
    <name evidence="2" type="ORF">V5799_019432</name>
</gene>
<evidence type="ECO:0000256" key="1">
    <source>
        <dbReference type="SAM" id="MobiDB-lite"/>
    </source>
</evidence>
<sequence length="103" mass="11648">MLFLSASASERRRRPVDSNCERGHAIDVRRFGQRSKCMYVCRGSPRRTGFEPDGTPCDRRGKQRLPGVCVRGRCVRPERTRASFVHRTSGTERPTQPGTGQDV</sequence>
<dbReference type="Proteomes" id="UP001321473">
    <property type="component" value="Unassembled WGS sequence"/>
</dbReference>
<feature type="region of interest" description="Disordered" evidence="1">
    <location>
        <begin position="80"/>
        <end position="103"/>
    </location>
</feature>
<keyword evidence="3" id="KW-1185">Reference proteome</keyword>
<organism evidence="2 3">
    <name type="scientific">Amblyomma americanum</name>
    <name type="common">Lone star tick</name>
    <dbReference type="NCBI Taxonomy" id="6943"/>
    <lineage>
        <taxon>Eukaryota</taxon>
        <taxon>Metazoa</taxon>
        <taxon>Ecdysozoa</taxon>
        <taxon>Arthropoda</taxon>
        <taxon>Chelicerata</taxon>
        <taxon>Arachnida</taxon>
        <taxon>Acari</taxon>
        <taxon>Parasitiformes</taxon>
        <taxon>Ixodida</taxon>
        <taxon>Ixodoidea</taxon>
        <taxon>Ixodidae</taxon>
        <taxon>Amblyomminae</taxon>
        <taxon>Amblyomma</taxon>
    </lineage>
</organism>
<dbReference type="AlphaFoldDB" id="A0AAQ4EWY7"/>
<proteinExistence type="predicted"/>
<evidence type="ECO:0000313" key="2">
    <source>
        <dbReference type="EMBL" id="KAK8779227.1"/>
    </source>
</evidence>